<dbReference type="PANTHER" id="PTHR15267:SF1">
    <property type="entry name" value="TUMOR NECROSIS FACTOR LIGAND SUPERFAMILY MEMBER 18"/>
    <property type="match status" value="1"/>
</dbReference>
<dbReference type="GO" id="GO:0002309">
    <property type="term" value="P:T cell proliferation involved in immune response"/>
    <property type="evidence" value="ECO:0007669"/>
    <property type="project" value="InterPro"/>
</dbReference>
<dbReference type="InterPro" id="IPR042380">
    <property type="entry name" value="TNFSF18"/>
</dbReference>
<dbReference type="GO" id="GO:0042129">
    <property type="term" value="P:regulation of T cell proliferation"/>
    <property type="evidence" value="ECO:0007669"/>
    <property type="project" value="TreeGrafter"/>
</dbReference>
<dbReference type="STRING" id="9785.ENSLAFP00000011473"/>
<evidence type="ECO:0000313" key="3">
    <source>
        <dbReference type="Proteomes" id="UP000007646"/>
    </source>
</evidence>
<dbReference type="GO" id="GO:0033209">
    <property type="term" value="P:tumor necrosis factor-mediated signaling pathway"/>
    <property type="evidence" value="ECO:0007669"/>
    <property type="project" value="InterPro"/>
</dbReference>
<protein>
    <submittedName>
        <fullName evidence="2">Uncharacterized protein</fullName>
    </submittedName>
</protein>
<reference evidence="2" key="2">
    <citation type="submission" date="2025-08" db="UniProtKB">
        <authorList>
            <consortium name="Ensembl"/>
        </authorList>
    </citation>
    <scope>IDENTIFICATION</scope>
    <source>
        <strain evidence="2">Isolate ISIS603380</strain>
    </source>
</reference>
<evidence type="ECO:0000256" key="1">
    <source>
        <dbReference type="SAM" id="Phobius"/>
    </source>
</evidence>
<accession>G3TBU1</accession>
<reference evidence="2 3" key="1">
    <citation type="submission" date="2009-06" db="EMBL/GenBank/DDBJ databases">
        <title>The Genome Sequence of Loxodonta africana (African elephant).</title>
        <authorList>
            <person name="Di Palma F."/>
            <person name="Heiman D."/>
            <person name="Young S."/>
            <person name="Johnson J."/>
            <person name="Lander E.S."/>
            <person name="Lindblad-Toh K."/>
        </authorList>
    </citation>
    <scope>NUCLEOTIDE SEQUENCE [LARGE SCALE GENOMIC DNA]</scope>
    <source>
        <strain evidence="2 3">Isolate ISIS603380</strain>
    </source>
</reference>
<sequence>MHRSPTIHEYLLFTALVLPKMSLSHLENMPLNHSSPQGAQRSSWKLWLLCSTITFLLLCLFIILIFIFLPLKVRSLPCKFLIGPLPSKW</sequence>
<dbReference type="GO" id="GO:0032813">
    <property type="term" value="F:tumor necrosis factor receptor superfamily binding"/>
    <property type="evidence" value="ECO:0007669"/>
    <property type="project" value="InterPro"/>
</dbReference>
<dbReference type="GO" id="GO:0009986">
    <property type="term" value="C:cell surface"/>
    <property type="evidence" value="ECO:0007669"/>
    <property type="project" value="TreeGrafter"/>
</dbReference>
<dbReference type="Ensembl" id="ENSLAFT00000013707.3">
    <property type="protein sequence ID" value="ENSLAFP00000011473.3"/>
    <property type="gene ID" value="ENSLAFG00000013711.3"/>
</dbReference>
<evidence type="ECO:0000313" key="2">
    <source>
        <dbReference type="Ensembl" id="ENSLAFP00000011473.3"/>
    </source>
</evidence>
<feature type="transmembrane region" description="Helical" evidence="1">
    <location>
        <begin position="46"/>
        <end position="69"/>
    </location>
</feature>
<proteinExistence type="predicted"/>
<name>G3TBU1_LOXAF</name>
<keyword evidence="1" id="KW-1133">Transmembrane helix</keyword>
<dbReference type="PANTHER" id="PTHR15267">
    <property type="entry name" value="TUMOR NECROSIS FACTOR LIGAND SUPERFAMILY MEMBER 18"/>
    <property type="match status" value="1"/>
</dbReference>
<dbReference type="Proteomes" id="UP000007646">
    <property type="component" value="Unassembled WGS sequence"/>
</dbReference>
<keyword evidence="1" id="KW-0812">Transmembrane</keyword>
<keyword evidence="3" id="KW-1185">Reference proteome</keyword>
<dbReference type="InParanoid" id="G3TBU1"/>
<dbReference type="HOGENOM" id="CLU_2460497_0_0_1"/>
<organism evidence="2 3">
    <name type="scientific">Loxodonta africana</name>
    <name type="common">African elephant</name>
    <dbReference type="NCBI Taxonomy" id="9785"/>
    <lineage>
        <taxon>Eukaryota</taxon>
        <taxon>Metazoa</taxon>
        <taxon>Chordata</taxon>
        <taxon>Craniata</taxon>
        <taxon>Vertebrata</taxon>
        <taxon>Euteleostomi</taxon>
        <taxon>Mammalia</taxon>
        <taxon>Eutheria</taxon>
        <taxon>Afrotheria</taxon>
        <taxon>Proboscidea</taxon>
        <taxon>Elephantidae</taxon>
        <taxon>Loxodonta</taxon>
    </lineage>
</organism>
<dbReference type="AlphaFoldDB" id="G3TBU1"/>
<keyword evidence="1" id="KW-0472">Membrane</keyword>
<reference evidence="2" key="3">
    <citation type="submission" date="2025-09" db="UniProtKB">
        <authorList>
            <consortium name="Ensembl"/>
        </authorList>
    </citation>
    <scope>IDENTIFICATION</scope>
    <source>
        <strain evidence="2">Isolate ISIS603380</strain>
    </source>
</reference>